<keyword evidence="3" id="KW-1185">Reference proteome</keyword>
<proteinExistence type="predicted"/>
<feature type="compositionally biased region" description="Basic and acidic residues" evidence="1">
    <location>
        <begin position="750"/>
        <end position="764"/>
    </location>
</feature>
<reference evidence="2" key="1">
    <citation type="submission" date="2022-11" db="EMBL/GenBank/DDBJ databases">
        <title>Centuries of genome instability and evolution in soft-shell clam transmissible cancer (bioRxiv).</title>
        <authorList>
            <person name="Hart S.F.M."/>
            <person name="Yonemitsu M.A."/>
            <person name="Giersch R.M."/>
            <person name="Beal B.F."/>
            <person name="Arriagada G."/>
            <person name="Davis B.W."/>
            <person name="Ostrander E.A."/>
            <person name="Goff S.P."/>
            <person name="Metzger M.J."/>
        </authorList>
    </citation>
    <scope>NUCLEOTIDE SEQUENCE</scope>
    <source>
        <strain evidence="2">MELC-2E11</strain>
        <tissue evidence="2">Siphon/mantle</tissue>
    </source>
</reference>
<dbReference type="EMBL" id="CP111018">
    <property type="protein sequence ID" value="WAR10394.1"/>
    <property type="molecule type" value="Genomic_DNA"/>
</dbReference>
<evidence type="ECO:0000313" key="3">
    <source>
        <dbReference type="Proteomes" id="UP001164746"/>
    </source>
</evidence>
<feature type="compositionally biased region" description="Low complexity" evidence="1">
    <location>
        <begin position="688"/>
        <end position="707"/>
    </location>
</feature>
<feature type="region of interest" description="Disordered" evidence="1">
    <location>
        <begin position="745"/>
        <end position="764"/>
    </location>
</feature>
<feature type="compositionally biased region" description="Polar residues" evidence="1">
    <location>
        <begin position="674"/>
        <end position="683"/>
    </location>
</feature>
<protein>
    <submittedName>
        <fullName evidence="2">Uncharacterized protein</fullName>
    </submittedName>
</protein>
<evidence type="ECO:0000256" key="1">
    <source>
        <dbReference type="SAM" id="MobiDB-lite"/>
    </source>
</evidence>
<sequence>MSASSTRARQHIRDEVDFKHPRFAAYPKPRASQHIRDGVGFKHSRFAAYPRQCRLQAPALRGISETRLASSTRASQHIRDGVGFKHPRFAAYPRRGRLHAPALRSISVTGSASCTRASQHIRDGVGFMHPHFTAYPRLGRLHASALRSISETGSASCTRASQHIRDGMTSIHEAFSKKGNGPYCTLFNVKVVSHGEEVAVCTVKVCDEDVAIKVITLEADSQRAKVTLWRESETSDVRPGDFMTITDVVTLNHYKGKPSLSTTNRSTLKMEEVKCRDNWRSSCDCVQVITDCGHNIPQLVGKDTGFRRYFTSARTLVTRARDTVPANDRVAALNEDYLARRWDNIAIPEGFNCNVIIVEDRPLLIFGTVLHVVIAEEQAAYQALQNSSHTVSFSCRGSTPGAFPGVGGQGDWTDCLTQNHYIDSAAGGEPCISGEGDCASARPDWGAPEPASGDRLVGHLQARLDAFQERPHGVSVGIQVNLPREVLMNVPLGPTQEASMDRSSLLSDSVGSPEEAESVYFDARGHISGGSLDDSGEAWATALDLSRGVQSPSVDLSVEHQRETGSAGVGPGERQPSADVPPACSARLDLQASRRRRSMAEGSTGGAEGRRGTIGKRRRCDEDEDDSALACSEGQGQVTEEAAHDLKESPCPVMPHQCLFKNCKTIPLRPSAIQQCSSSTHPTPINPAKPSTTPASKPSTTPASKPSTTPPIQPPNLPTLPTMQPPCQKPLLQKSNKFTVLMTSHNHGHARIDENKTHGDISTN</sequence>
<feature type="region of interest" description="Disordered" evidence="1">
    <location>
        <begin position="674"/>
        <end position="730"/>
    </location>
</feature>
<organism evidence="2 3">
    <name type="scientific">Mya arenaria</name>
    <name type="common">Soft-shell clam</name>
    <dbReference type="NCBI Taxonomy" id="6604"/>
    <lineage>
        <taxon>Eukaryota</taxon>
        <taxon>Metazoa</taxon>
        <taxon>Spiralia</taxon>
        <taxon>Lophotrochozoa</taxon>
        <taxon>Mollusca</taxon>
        <taxon>Bivalvia</taxon>
        <taxon>Autobranchia</taxon>
        <taxon>Heteroconchia</taxon>
        <taxon>Euheterodonta</taxon>
        <taxon>Imparidentia</taxon>
        <taxon>Neoheterodontei</taxon>
        <taxon>Myida</taxon>
        <taxon>Myoidea</taxon>
        <taxon>Myidae</taxon>
        <taxon>Mya</taxon>
    </lineage>
</organism>
<name>A0ABY7EMR5_MYAAR</name>
<gene>
    <name evidence="2" type="ORF">MAR_035470</name>
</gene>
<dbReference type="InterPro" id="IPR012340">
    <property type="entry name" value="NA-bd_OB-fold"/>
</dbReference>
<accession>A0ABY7EMR5</accession>
<feature type="compositionally biased region" description="Pro residues" evidence="1">
    <location>
        <begin position="708"/>
        <end position="728"/>
    </location>
</feature>
<evidence type="ECO:0000313" key="2">
    <source>
        <dbReference type="EMBL" id="WAR10394.1"/>
    </source>
</evidence>
<dbReference type="Proteomes" id="UP001164746">
    <property type="component" value="Chromosome 7"/>
</dbReference>
<dbReference type="Gene3D" id="2.40.50.140">
    <property type="entry name" value="Nucleic acid-binding proteins"/>
    <property type="match status" value="1"/>
</dbReference>
<feature type="region of interest" description="Disordered" evidence="1">
    <location>
        <begin position="551"/>
        <end position="643"/>
    </location>
</feature>